<evidence type="ECO:0000256" key="1">
    <source>
        <dbReference type="SAM" id="MobiDB-lite"/>
    </source>
</evidence>
<dbReference type="AlphaFoldDB" id="A0A8H8DHT6"/>
<feature type="region of interest" description="Disordered" evidence="1">
    <location>
        <begin position="350"/>
        <end position="372"/>
    </location>
</feature>
<feature type="compositionally biased region" description="Basic and acidic residues" evidence="1">
    <location>
        <begin position="74"/>
        <end position="83"/>
    </location>
</feature>
<dbReference type="EMBL" id="JAEFCI010007856">
    <property type="protein sequence ID" value="KAG5458813.1"/>
    <property type="molecule type" value="Genomic_DNA"/>
</dbReference>
<feature type="compositionally biased region" description="Basic residues" evidence="1">
    <location>
        <begin position="356"/>
        <end position="368"/>
    </location>
</feature>
<feature type="compositionally biased region" description="Basic and acidic residues" evidence="1">
    <location>
        <begin position="124"/>
        <end position="135"/>
    </location>
</feature>
<evidence type="ECO:0000313" key="3">
    <source>
        <dbReference type="Proteomes" id="UP000673691"/>
    </source>
</evidence>
<evidence type="ECO:0000313" key="2">
    <source>
        <dbReference type="EMBL" id="KAG5458813.1"/>
    </source>
</evidence>
<proteinExistence type="predicted"/>
<gene>
    <name evidence="2" type="ORF">BJ554DRAFT_890</name>
</gene>
<sequence>RAFLRTRQCENKQGRRDGVSPSEGPFLASRSRASAAVSKSRSSPDRGRHELATELDGSQQERQVAGGARGQKLLGEHVAREGDDVGPPVVWRGGRSETGNSREQERRRQRAPTPRQRTPGRGPRGGEGRRRRETATMDGAGVETRADVRKAQRGAARRAARVVRINSDPFSLSPLYLTHSRTLHAQTLARPLDFDREYKRFTPRPPSTKDLTAAPSPPSVFNERIQSFGMTIEYLARKFNRFADIISRRRLSPREWSPADSASITISGGALLVAVAVAGRHSPRRGRGVRRGRHGSAALGGPTVLLAAAVVVQRGRYAAAVAHGSGALGGAPVFLAVVVGAAADDASVPPWAARPPRQHRDCRGRRGRSREGDCVPSGLIPSLFSGFRASVLFSFGWRSRSTLNQEGYGTRDDTRQGKQEPRGKPFATARGKYGKNVPLRNETMYDVDALKINTLIRWALFDRWLRWEF</sequence>
<feature type="region of interest" description="Disordered" evidence="1">
    <location>
        <begin position="406"/>
        <end position="432"/>
    </location>
</feature>
<feature type="compositionally biased region" description="Basic and acidic residues" evidence="1">
    <location>
        <begin position="42"/>
        <end position="52"/>
    </location>
</feature>
<reference evidence="2 3" key="1">
    <citation type="journal article" name="Sci. Rep.">
        <title>Genome-scale phylogenetic analyses confirm Olpidium as the closest living zoosporic fungus to the non-flagellated, terrestrial fungi.</title>
        <authorList>
            <person name="Chang Y."/>
            <person name="Rochon D."/>
            <person name="Sekimoto S."/>
            <person name="Wang Y."/>
            <person name="Chovatia M."/>
            <person name="Sandor L."/>
            <person name="Salamov A."/>
            <person name="Grigoriev I.V."/>
            <person name="Stajich J.E."/>
            <person name="Spatafora J.W."/>
        </authorList>
    </citation>
    <scope>NUCLEOTIDE SEQUENCE [LARGE SCALE GENOMIC DNA]</scope>
    <source>
        <strain evidence="2">S191</strain>
    </source>
</reference>
<feature type="compositionally biased region" description="Basic and acidic residues" evidence="1">
    <location>
        <begin position="409"/>
        <end position="423"/>
    </location>
</feature>
<feature type="compositionally biased region" description="Basic and acidic residues" evidence="1">
    <location>
        <begin position="7"/>
        <end position="18"/>
    </location>
</feature>
<feature type="compositionally biased region" description="Low complexity" evidence="1">
    <location>
        <begin position="111"/>
        <end position="121"/>
    </location>
</feature>
<name>A0A8H8DHT6_9FUNG</name>
<accession>A0A8H8DHT6</accession>
<organism evidence="2 3">
    <name type="scientific">Olpidium bornovanus</name>
    <dbReference type="NCBI Taxonomy" id="278681"/>
    <lineage>
        <taxon>Eukaryota</taxon>
        <taxon>Fungi</taxon>
        <taxon>Fungi incertae sedis</taxon>
        <taxon>Olpidiomycota</taxon>
        <taxon>Olpidiomycotina</taxon>
        <taxon>Olpidiomycetes</taxon>
        <taxon>Olpidiales</taxon>
        <taxon>Olpidiaceae</taxon>
        <taxon>Olpidium</taxon>
    </lineage>
</organism>
<protein>
    <submittedName>
        <fullName evidence="2">Uncharacterized protein</fullName>
    </submittedName>
</protein>
<feature type="compositionally biased region" description="Low complexity" evidence="1">
    <location>
        <begin position="28"/>
        <end position="41"/>
    </location>
</feature>
<dbReference type="Proteomes" id="UP000673691">
    <property type="component" value="Unassembled WGS sequence"/>
</dbReference>
<comment type="caution">
    <text evidence="2">The sequence shown here is derived from an EMBL/GenBank/DDBJ whole genome shotgun (WGS) entry which is preliminary data.</text>
</comment>
<keyword evidence="3" id="KW-1185">Reference proteome</keyword>
<feature type="region of interest" description="Disordered" evidence="1">
    <location>
        <begin position="1"/>
        <end position="151"/>
    </location>
</feature>
<feature type="non-terminal residue" evidence="2">
    <location>
        <position position="1"/>
    </location>
</feature>